<dbReference type="Proteomes" id="UP001596978">
    <property type="component" value="Unassembled WGS sequence"/>
</dbReference>
<gene>
    <name evidence="2" type="ORF">ACFQ1M_13760</name>
</gene>
<evidence type="ECO:0000313" key="2">
    <source>
        <dbReference type="EMBL" id="MFD0863275.1"/>
    </source>
</evidence>
<dbReference type="Pfam" id="PF01541">
    <property type="entry name" value="GIY-YIG"/>
    <property type="match status" value="1"/>
</dbReference>
<feature type="domain" description="GIY-YIG" evidence="1">
    <location>
        <begin position="3"/>
        <end position="80"/>
    </location>
</feature>
<dbReference type="RefSeq" id="WP_386409165.1">
    <property type="nucleotide sequence ID" value="NZ_JBHTJH010000017.1"/>
</dbReference>
<dbReference type="EMBL" id="JBHTJH010000017">
    <property type="protein sequence ID" value="MFD0863275.1"/>
    <property type="molecule type" value="Genomic_DNA"/>
</dbReference>
<organism evidence="2 3">
    <name type="scientific">Sungkyunkwania multivorans</name>
    <dbReference type="NCBI Taxonomy" id="1173618"/>
    <lineage>
        <taxon>Bacteria</taxon>
        <taxon>Pseudomonadati</taxon>
        <taxon>Bacteroidota</taxon>
        <taxon>Flavobacteriia</taxon>
        <taxon>Flavobacteriales</taxon>
        <taxon>Flavobacteriaceae</taxon>
        <taxon>Sungkyunkwania</taxon>
    </lineage>
</organism>
<dbReference type="InterPro" id="IPR035901">
    <property type="entry name" value="GIY-YIG_endonuc_sf"/>
</dbReference>
<keyword evidence="3" id="KW-1185">Reference proteome</keyword>
<reference evidence="3" key="1">
    <citation type="journal article" date="2019" name="Int. J. Syst. Evol. Microbiol.">
        <title>The Global Catalogue of Microorganisms (GCM) 10K type strain sequencing project: providing services to taxonomists for standard genome sequencing and annotation.</title>
        <authorList>
            <consortium name="The Broad Institute Genomics Platform"/>
            <consortium name="The Broad Institute Genome Sequencing Center for Infectious Disease"/>
            <person name="Wu L."/>
            <person name="Ma J."/>
        </authorList>
    </citation>
    <scope>NUCLEOTIDE SEQUENCE [LARGE SCALE GENOMIC DNA]</scope>
    <source>
        <strain evidence="3">CCUG 62952</strain>
    </source>
</reference>
<comment type="caution">
    <text evidence="2">The sequence shown here is derived from an EMBL/GenBank/DDBJ whole genome shotgun (WGS) entry which is preliminary data.</text>
</comment>
<dbReference type="PROSITE" id="PS50164">
    <property type="entry name" value="GIY_YIG"/>
    <property type="match status" value="1"/>
</dbReference>
<evidence type="ECO:0000259" key="1">
    <source>
        <dbReference type="PROSITE" id="PS50164"/>
    </source>
</evidence>
<dbReference type="InterPro" id="IPR000305">
    <property type="entry name" value="GIY-YIG_endonuc"/>
</dbReference>
<protein>
    <submittedName>
        <fullName evidence="2">GIY-YIG nuclease family protein</fullName>
    </submittedName>
</protein>
<dbReference type="Gene3D" id="3.40.1440.10">
    <property type="entry name" value="GIY-YIG endonuclease"/>
    <property type="match status" value="1"/>
</dbReference>
<evidence type="ECO:0000313" key="3">
    <source>
        <dbReference type="Proteomes" id="UP001596978"/>
    </source>
</evidence>
<dbReference type="SUPFAM" id="SSF82771">
    <property type="entry name" value="GIY-YIG endonuclease"/>
    <property type="match status" value="1"/>
</dbReference>
<accession>A0ABW3D093</accession>
<proteinExistence type="predicted"/>
<name>A0ABW3D093_9FLAO</name>
<dbReference type="CDD" id="cd10449">
    <property type="entry name" value="GIY-YIG_SLX1_like"/>
    <property type="match status" value="1"/>
</dbReference>
<sequence>MATSHFVHILYSEKHHRHYVGMSRDVNSRLKSHNEGKVTSTKPYIPWKVVHVEAHTSISQARSREKYLKSAAGRRWRKNNLKM</sequence>